<sequence length="708" mass="79031">MEDASNQDEAVDMEVDAPPVNDELVPSSGSSISAPERGSEGPNLPQTTFQHRDAIASTRQPDALLPTNEPSSQQVVQVRGRRNTSDESRAIVSQRALQSGADNRLVFRGGSSRPQFLSSVQPRLLPSSDDALRGRDLPRLTDGRSTPDMETNESGSPVANDDSDDGEPDSKRPRLDDYEIALTASEVPQSYAEAIASPEAAKWKEAMRREIRSHVQNHTWDMLTRPRGVKVIGNKWVYALKYDEHGNVTRYKARLVALRYLQTHGVDYTHTYSPVASMDTIRVFLAVCCQQHLLVRQFDIETAFLNGDLDETVYMEPPEGVKVGHGMVCLLRRSLYGLKQAAAVWFRTIRAVFTKLGFQQCRADLCLFVRHDRGDDGSAAPVFMVLYVDDLLIGAKTEKQIEAVRSALAEHFTVKSLGDVKFVLGMEVNYKMDEGELLLKQTQFILRLLERFGQEDANPVRNPLVLAQDLTPDDTHARMDSKTKYRELIGSMLHIANATRPDISVALSILSQYLDDPREMHWRAAIRVLRYLKGSAAVGIKFRSCSKPTCGLTTFSDANWGGDQATRRSTSGVLVMMCDGPVVYKSKRQVTVALSFAEVEYMALALTTQEVVWLRFLLQEMGVKVDGPTSIRADNKSAISIAVNHGYTPRAKHIDLRAHFVRDHVELRNIKLEYVAFEHQLADFLTKAMPTPRLLKLRASSGLVEDAS</sequence>
<dbReference type="Pfam" id="PF07727">
    <property type="entry name" value="RVT_2"/>
    <property type="match status" value="1"/>
</dbReference>
<accession>A0ABD3FFL5</accession>
<feature type="compositionally biased region" description="Basic and acidic residues" evidence="1">
    <location>
        <begin position="130"/>
        <end position="147"/>
    </location>
</feature>
<keyword evidence="4" id="KW-1185">Reference proteome</keyword>
<evidence type="ECO:0000256" key="1">
    <source>
        <dbReference type="SAM" id="MobiDB-lite"/>
    </source>
</evidence>
<dbReference type="AlphaFoldDB" id="A0ABD3FFL5"/>
<organism evidence="3 4">
    <name type="scientific">Phytophthora oleae</name>
    <dbReference type="NCBI Taxonomy" id="2107226"/>
    <lineage>
        <taxon>Eukaryota</taxon>
        <taxon>Sar</taxon>
        <taxon>Stramenopiles</taxon>
        <taxon>Oomycota</taxon>
        <taxon>Peronosporomycetes</taxon>
        <taxon>Peronosporales</taxon>
        <taxon>Peronosporaceae</taxon>
        <taxon>Phytophthora</taxon>
    </lineage>
</organism>
<feature type="domain" description="Reverse transcriptase Ty1/copia-type" evidence="2">
    <location>
        <begin position="217"/>
        <end position="464"/>
    </location>
</feature>
<dbReference type="Proteomes" id="UP001632037">
    <property type="component" value="Unassembled WGS sequence"/>
</dbReference>
<dbReference type="EMBL" id="JBIMZQ010000021">
    <property type="protein sequence ID" value="KAL3665196.1"/>
    <property type="molecule type" value="Genomic_DNA"/>
</dbReference>
<feature type="compositionally biased region" description="Polar residues" evidence="1">
    <location>
        <begin position="148"/>
        <end position="157"/>
    </location>
</feature>
<reference evidence="3 4" key="1">
    <citation type="submission" date="2024-09" db="EMBL/GenBank/DDBJ databases">
        <title>Genome sequencing and assembly of Phytophthora oleae, isolate VK10A, causative agent of rot of olive drupes.</title>
        <authorList>
            <person name="Conti Taguali S."/>
            <person name="Riolo M."/>
            <person name="La Spada F."/>
            <person name="Cacciola S.O."/>
            <person name="Dionisio G."/>
        </authorList>
    </citation>
    <scope>NUCLEOTIDE SEQUENCE [LARGE SCALE GENOMIC DNA]</scope>
    <source>
        <strain evidence="3 4">VK10A</strain>
    </source>
</reference>
<evidence type="ECO:0000259" key="2">
    <source>
        <dbReference type="Pfam" id="PF07727"/>
    </source>
</evidence>
<feature type="compositionally biased region" description="Acidic residues" evidence="1">
    <location>
        <begin position="1"/>
        <end position="15"/>
    </location>
</feature>
<dbReference type="InterPro" id="IPR013103">
    <property type="entry name" value="RVT_2"/>
</dbReference>
<dbReference type="InterPro" id="IPR043502">
    <property type="entry name" value="DNA/RNA_pol_sf"/>
</dbReference>
<name>A0ABD3FFL5_9STRA</name>
<proteinExistence type="predicted"/>
<feature type="compositionally biased region" description="Polar residues" evidence="1">
    <location>
        <begin position="112"/>
        <end position="121"/>
    </location>
</feature>
<protein>
    <recommendedName>
        <fullName evidence="2">Reverse transcriptase Ty1/copia-type domain-containing protein</fullName>
    </recommendedName>
</protein>
<evidence type="ECO:0000313" key="4">
    <source>
        <dbReference type="Proteomes" id="UP001632037"/>
    </source>
</evidence>
<dbReference type="PANTHER" id="PTHR11439">
    <property type="entry name" value="GAG-POL-RELATED RETROTRANSPOSON"/>
    <property type="match status" value="1"/>
</dbReference>
<comment type="caution">
    <text evidence="3">The sequence shown here is derived from an EMBL/GenBank/DDBJ whole genome shotgun (WGS) entry which is preliminary data.</text>
</comment>
<evidence type="ECO:0000313" key="3">
    <source>
        <dbReference type="EMBL" id="KAL3665196.1"/>
    </source>
</evidence>
<gene>
    <name evidence="3" type="ORF">V7S43_019066</name>
</gene>
<feature type="region of interest" description="Disordered" evidence="1">
    <location>
        <begin position="1"/>
        <end position="173"/>
    </location>
</feature>
<dbReference type="SUPFAM" id="SSF56672">
    <property type="entry name" value="DNA/RNA polymerases"/>
    <property type="match status" value="1"/>
</dbReference>
<dbReference type="CDD" id="cd09272">
    <property type="entry name" value="RNase_HI_RT_Ty1"/>
    <property type="match status" value="1"/>
</dbReference>
<dbReference type="PANTHER" id="PTHR11439:SF440">
    <property type="entry name" value="INTEGRASE CATALYTIC DOMAIN-CONTAINING PROTEIN"/>
    <property type="match status" value="1"/>
</dbReference>